<evidence type="ECO:0000256" key="1">
    <source>
        <dbReference type="SAM" id="MobiDB-lite"/>
    </source>
</evidence>
<name>A0A1B7MD81_9AGAM</name>
<protein>
    <submittedName>
        <fullName evidence="2">Uncharacterized protein</fullName>
    </submittedName>
</protein>
<dbReference type="InParanoid" id="A0A1B7MD81"/>
<sequence>MGLEEDFRQVERKAQCPPSPTLRYPSVPTIATITQAHNHPEATEEEWATWFRTRESTIEPTSSISTVSSLDADSEPIDPIEQFILVPPTPSPPPLIIPTPACKVEETLPTIPAKSETPPPIRQRNRRTKKKQEVLASFGLPLTQVYPPGENLLTKDAAHTPTTLMTISFVENVNDSVIVTSIAPTTSADTAGSIPLGTSLDFHTELAKLESILDRRDEVVDIQLYYNIANLDVDAVIYNDARLDDC</sequence>
<dbReference type="Proteomes" id="UP000092154">
    <property type="component" value="Unassembled WGS sequence"/>
</dbReference>
<dbReference type="AlphaFoldDB" id="A0A1B7MD81"/>
<accession>A0A1B7MD81</accession>
<evidence type="ECO:0000313" key="3">
    <source>
        <dbReference type="Proteomes" id="UP000092154"/>
    </source>
</evidence>
<organism evidence="2 3">
    <name type="scientific">Rhizopogon vinicolor AM-OR11-026</name>
    <dbReference type="NCBI Taxonomy" id="1314800"/>
    <lineage>
        <taxon>Eukaryota</taxon>
        <taxon>Fungi</taxon>
        <taxon>Dikarya</taxon>
        <taxon>Basidiomycota</taxon>
        <taxon>Agaricomycotina</taxon>
        <taxon>Agaricomycetes</taxon>
        <taxon>Agaricomycetidae</taxon>
        <taxon>Boletales</taxon>
        <taxon>Suillineae</taxon>
        <taxon>Rhizopogonaceae</taxon>
        <taxon>Rhizopogon</taxon>
    </lineage>
</organism>
<feature type="compositionally biased region" description="Basic and acidic residues" evidence="1">
    <location>
        <begin position="1"/>
        <end position="14"/>
    </location>
</feature>
<dbReference type="EMBL" id="KV450273">
    <property type="protein sequence ID" value="OAX30557.1"/>
    <property type="molecule type" value="Genomic_DNA"/>
</dbReference>
<keyword evidence="3" id="KW-1185">Reference proteome</keyword>
<reference evidence="2 3" key="1">
    <citation type="submission" date="2016-06" db="EMBL/GenBank/DDBJ databases">
        <title>Comparative genomics of the ectomycorrhizal sister species Rhizopogon vinicolor and Rhizopogon vesiculosus (Basidiomycota: Boletales) reveals a divergence of the mating type B locus.</title>
        <authorList>
            <consortium name="DOE Joint Genome Institute"/>
            <person name="Mujic A.B."/>
            <person name="Kuo A."/>
            <person name="Tritt A."/>
            <person name="Lipzen A."/>
            <person name="Chen C."/>
            <person name="Johnson J."/>
            <person name="Sharma A."/>
            <person name="Barry K."/>
            <person name="Grigoriev I.V."/>
            <person name="Spatafora J.W."/>
        </authorList>
    </citation>
    <scope>NUCLEOTIDE SEQUENCE [LARGE SCALE GENOMIC DNA]</scope>
    <source>
        <strain evidence="2 3">AM-OR11-026</strain>
    </source>
</reference>
<proteinExistence type="predicted"/>
<feature type="region of interest" description="Disordered" evidence="1">
    <location>
        <begin position="1"/>
        <end position="25"/>
    </location>
</feature>
<evidence type="ECO:0000313" key="2">
    <source>
        <dbReference type="EMBL" id="OAX30557.1"/>
    </source>
</evidence>
<gene>
    <name evidence="2" type="ORF">K503DRAFT_807077</name>
</gene>